<comment type="caution">
    <text evidence="2">The sequence shown here is derived from an EMBL/GenBank/DDBJ whole genome shotgun (WGS) entry which is preliminary data.</text>
</comment>
<feature type="region of interest" description="Disordered" evidence="1">
    <location>
        <begin position="53"/>
        <end position="75"/>
    </location>
</feature>
<accession>A0AAD7AYJ8</accession>
<reference evidence="2" key="1">
    <citation type="submission" date="2023-03" db="EMBL/GenBank/DDBJ databases">
        <title>Massive genome expansion in bonnet fungi (Mycena s.s.) driven by repeated elements and novel gene families across ecological guilds.</title>
        <authorList>
            <consortium name="Lawrence Berkeley National Laboratory"/>
            <person name="Harder C.B."/>
            <person name="Miyauchi S."/>
            <person name="Viragh M."/>
            <person name="Kuo A."/>
            <person name="Thoen E."/>
            <person name="Andreopoulos B."/>
            <person name="Lu D."/>
            <person name="Skrede I."/>
            <person name="Drula E."/>
            <person name="Henrissat B."/>
            <person name="Morin E."/>
            <person name="Kohler A."/>
            <person name="Barry K."/>
            <person name="LaButti K."/>
            <person name="Morin E."/>
            <person name="Salamov A."/>
            <person name="Lipzen A."/>
            <person name="Mereny Z."/>
            <person name="Hegedus B."/>
            <person name="Baldrian P."/>
            <person name="Stursova M."/>
            <person name="Weitz H."/>
            <person name="Taylor A."/>
            <person name="Grigoriev I.V."/>
            <person name="Nagy L.G."/>
            <person name="Martin F."/>
            <person name="Kauserud H."/>
        </authorList>
    </citation>
    <scope>NUCLEOTIDE SEQUENCE</scope>
    <source>
        <strain evidence="2">9284</strain>
    </source>
</reference>
<dbReference type="EMBL" id="JARKIF010000104">
    <property type="protein sequence ID" value="KAJ7604462.1"/>
    <property type="molecule type" value="Genomic_DNA"/>
</dbReference>
<name>A0AAD7AYJ8_9AGAR</name>
<evidence type="ECO:0000256" key="1">
    <source>
        <dbReference type="SAM" id="MobiDB-lite"/>
    </source>
</evidence>
<sequence>MRECVAIPDRRRAIPNRVVIGWVWIEMVSGSKHAIPKGVPDLMSARHMISAWPPSSSSSRLNLPVSPMESASERPPSYSKTLLKILCAKIRSEKRDFRATVGLREDISLFNSVRPNVGSNVRFRFRLSVHPLLSRPFLSPRTSAAVSETTPRERPVFDFPLTTSPFITDLRMIASNSSFRRPITESRPNDGTTQLNNSDACLAAFHSVSVSANSTPAELVCYPPSTHPRRLLPFPPFLLFPDARLVT</sequence>
<protein>
    <submittedName>
        <fullName evidence="2">Uncharacterized protein</fullName>
    </submittedName>
</protein>
<dbReference type="Proteomes" id="UP001221142">
    <property type="component" value="Unassembled WGS sequence"/>
</dbReference>
<feature type="compositionally biased region" description="Low complexity" evidence="1">
    <location>
        <begin position="53"/>
        <end position="67"/>
    </location>
</feature>
<evidence type="ECO:0000313" key="2">
    <source>
        <dbReference type="EMBL" id="KAJ7604462.1"/>
    </source>
</evidence>
<organism evidence="2 3">
    <name type="scientific">Roridomyces roridus</name>
    <dbReference type="NCBI Taxonomy" id="1738132"/>
    <lineage>
        <taxon>Eukaryota</taxon>
        <taxon>Fungi</taxon>
        <taxon>Dikarya</taxon>
        <taxon>Basidiomycota</taxon>
        <taxon>Agaricomycotina</taxon>
        <taxon>Agaricomycetes</taxon>
        <taxon>Agaricomycetidae</taxon>
        <taxon>Agaricales</taxon>
        <taxon>Marasmiineae</taxon>
        <taxon>Mycenaceae</taxon>
        <taxon>Roridomyces</taxon>
    </lineage>
</organism>
<proteinExistence type="predicted"/>
<keyword evidence="3" id="KW-1185">Reference proteome</keyword>
<gene>
    <name evidence="2" type="ORF">FB45DRAFT_1013421</name>
</gene>
<evidence type="ECO:0000313" key="3">
    <source>
        <dbReference type="Proteomes" id="UP001221142"/>
    </source>
</evidence>
<dbReference type="AlphaFoldDB" id="A0AAD7AYJ8"/>